<evidence type="ECO:0000313" key="3">
    <source>
        <dbReference type="Proteomes" id="UP000735302"/>
    </source>
</evidence>
<dbReference type="AlphaFoldDB" id="A0AAV4CCJ1"/>
<accession>A0AAV4CCJ1</accession>
<sequence>MAKTGSQTMKGNPDQCPRPRLEMLDLQGAQSTASHFTILWLRKPKYKNEALLCPPLIYWGLPHSHIPKIQNKQYSQEDAPSGRKASRAAGHHYNQEKRKANGHGCQVGDSQPTNLFLKNWTKDSTGRRFTTRKKEIGSAADALSAIPNSAALTGASGKAQDRNRTPDHRLICYPL</sequence>
<reference evidence="2 3" key="1">
    <citation type="journal article" date="2021" name="Elife">
        <title>Chloroplast acquisition without the gene transfer in kleptoplastic sea slugs, Plakobranchus ocellatus.</title>
        <authorList>
            <person name="Maeda T."/>
            <person name="Takahashi S."/>
            <person name="Yoshida T."/>
            <person name="Shimamura S."/>
            <person name="Takaki Y."/>
            <person name="Nagai Y."/>
            <person name="Toyoda A."/>
            <person name="Suzuki Y."/>
            <person name="Arimoto A."/>
            <person name="Ishii H."/>
            <person name="Satoh N."/>
            <person name="Nishiyama T."/>
            <person name="Hasebe M."/>
            <person name="Maruyama T."/>
            <person name="Minagawa J."/>
            <person name="Obokata J."/>
            <person name="Shigenobu S."/>
        </authorList>
    </citation>
    <scope>NUCLEOTIDE SEQUENCE [LARGE SCALE GENOMIC DNA]</scope>
</reference>
<protein>
    <submittedName>
        <fullName evidence="2">Uncharacterized protein</fullName>
    </submittedName>
</protein>
<dbReference type="EMBL" id="BLXT01006238">
    <property type="protein sequence ID" value="GFO30460.1"/>
    <property type="molecule type" value="Genomic_DNA"/>
</dbReference>
<comment type="caution">
    <text evidence="2">The sequence shown here is derived from an EMBL/GenBank/DDBJ whole genome shotgun (WGS) entry which is preliminary data.</text>
</comment>
<evidence type="ECO:0000256" key="1">
    <source>
        <dbReference type="SAM" id="MobiDB-lite"/>
    </source>
</evidence>
<evidence type="ECO:0000313" key="2">
    <source>
        <dbReference type="EMBL" id="GFO30460.1"/>
    </source>
</evidence>
<dbReference type="Proteomes" id="UP000735302">
    <property type="component" value="Unassembled WGS sequence"/>
</dbReference>
<gene>
    <name evidence="2" type="ORF">PoB_005696500</name>
</gene>
<feature type="region of interest" description="Disordered" evidence="1">
    <location>
        <begin position="72"/>
        <end position="108"/>
    </location>
</feature>
<name>A0AAV4CCJ1_9GAST</name>
<keyword evidence="3" id="KW-1185">Reference proteome</keyword>
<organism evidence="2 3">
    <name type="scientific">Plakobranchus ocellatus</name>
    <dbReference type="NCBI Taxonomy" id="259542"/>
    <lineage>
        <taxon>Eukaryota</taxon>
        <taxon>Metazoa</taxon>
        <taxon>Spiralia</taxon>
        <taxon>Lophotrochozoa</taxon>
        <taxon>Mollusca</taxon>
        <taxon>Gastropoda</taxon>
        <taxon>Heterobranchia</taxon>
        <taxon>Euthyneura</taxon>
        <taxon>Panpulmonata</taxon>
        <taxon>Sacoglossa</taxon>
        <taxon>Placobranchoidea</taxon>
        <taxon>Plakobranchidae</taxon>
        <taxon>Plakobranchus</taxon>
    </lineage>
</organism>
<proteinExistence type="predicted"/>